<feature type="region of interest" description="Disordered" evidence="1">
    <location>
        <begin position="22"/>
        <end position="45"/>
    </location>
</feature>
<sequence>MRAKPEAFTRVGFASLRVPWSPGSGATVRAKPEATHSRQRLGYRR</sequence>
<proteinExistence type="predicted"/>
<evidence type="ECO:0000313" key="3">
    <source>
        <dbReference type="Proteomes" id="UP000003111"/>
    </source>
</evidence>
<evidence type="ECO:0000256" key="1">
    <source>
        <dbReference type="SAM" id="MobiDB-lite"/>
    </source>
</evidence>
<organism evidence="2 3">
    <name type="scientific">Aeromicrobium marinum DSM 15272</name>
    <dbReference type="NCBI Taxonomy" id="585531"/>
    <lineage>
        <taxon>Bacteria</taxon>
        <taxon>Bacillati</taxon>
        <taxon>Actinomycetota</taxon>
        <taxon>Actinomycetes</taxon>
        <taxon>Propionibacteriales</taxon>
        <taxon>Nocardioidaceae</taxon>
        <taxon>Aeromicrobium</taxon>
    </lineage>
</organism>
<dbReference type="EMBL" id="ACLF03000008">
    <property type="protein sequence ID" value="EFQ82343.1"/>
    <property type="molecule type" value="Genomic_DNA"/>
</dbReference>
<keyword evidence="3" id="KW-1185">Reference proteome</keyword>
<dbReference type="Proteomes" id="UP000003111">
    <property type="component" value="Unassembled WGS sequence"/>
</dbReference>
<evidence type="ECO:0000313" key="2">
    <source>
        <dbReference type="EMBL" id="EFQ82343.1"/>
    </source>
</evidence>
<name>E2SEP6_9ACTN</name>
<accession>E2SEP6</accession>
<dbReference type="STRING" id="585531.HMPREF0063_12505"/>
<reference evidence="2" key="1">
    <citation type="submission" date="2010-08" db="EMBL/GenBank/DDBJ databases">
        <authorList>
            <person name="Muzny D."/>
            <person name="Qin X."/>
            <person name="Buhay C."/>
            <person name="Dugan-Rocha S."/>
            <person name="Ding Y."/>
            <person name="Chen G."/>
            <person name="Hawes A."/>
            <person name="Holder M."/>
            <person name="Jhangiani S."/>
            <person name="Johnson A."/>
            <person name="Khan Z."/>
            <person name="Li Z."/>
            <person name="Liu W."/>
            <person name="Liu X."/>
            <person name="Perez L."/>
            <person name="Shen H."/>
            <person name="Wang Q."/>
            <person name="Watt J."/>
            <person name="Xi L."/>
            <person name="Xin Y."/>
            <person name="Zhou J."/>
            <person name="Deng J."/>
            <person name="Jiang H."/>
            <person name="Liu Y."/>
            <person name="Qu J."/>
            <person name="Song X.-Z."/>
            <person name="Zhang L."/>
            <person name="Villasana D."/>
            <person name="Johnson A."/>
            <person name="Liu J."/>
            <person name="Liyanage D."/>
            <person name="Lorensuhewa L."/>
            <person name="Robinson T."/>
            <person name="Song A."/>
            <person name="Song B.-B."/>
            <person name="Dinh H."/>
            <person name="Thornton R."/>
            <person name="Coyle M."/>
            <person name="Francisco L."/>
            <person name="Jackson L."/>
            <person name="Javaid M."/>
            <person name="Korchina V."/>
            <person name="Kovar C."/>
            <person name="Mata R."/>
            <person name="Mathew T."/>
            <person name="Ngo R."/>
            <person name="Nguyen L."/>
            <person name="Nguyen N."/>
            <person name="Okwuonu G."/>
            <person name="Ongeri F."/>
            <person name="Pham C."/>
            <person name="Simmons D."/>
            <person name="Wilczek-Boney K."/>
            <person name="Hale W."/>
            <person name="Jakkamsetti A."/>
            <person name="Pham P."/>
            <person name="Ruth R."/>
            <person name="San Lucas F."/>
            <person name="Warren J."/>
            <person name="Zhang J."/>
            <person name="Zhao Z."/>
            <person name="Zhou C."/>
            <person name="Zhu D."/>
            <person name="Lee S."/>
            <person name="Bess C."/>
            <person name="Blankenburg K."/>
            <person name="Forbes L."/>
            <person name="Fu Q."/>
            <person name="Gubbala S."/>
            <person name="Hirani K."/>
            <person name="Jayaseelan J.C."/>
            <person name="Lara F."/>
            <person name="Munidasa M."/>
            <person name="Palculict T."/>
            <person name="Patil S."/>
            <person name="Pu L.-L."/>
            <person name="Saada N."/>
            <person name="Tang L."/>
            <person name="Weissenberger G."/>
            <person name="Zhu Y."/>
            <person name="Hemphill L."/>
            <person name="Shang Y."/>
            <person name="Youmans B."/>
            <person name="Ayvaz T."/>
            <person name="Ross M."/>
            <person name="Santibanez J."/>
            <person name="Aqrawi P."/>
            <person name="Gross S."/>
            <person name="Joshi V."/>
            <person name="Fowler G."/>
            <person name="Nazareth L."/>
            <person name="Reid J."/>
            <person name="Worley K."/>
            <person name="Petrosino J."/>
            <person name="Highlander S."/>
            <person name="Gibbs R."/>
        </authorList>
    </citation>
    <scope>NUCLEOTIDE SEQUENCE [LARGE SCALE GENOMIC DNA]</scope>
    <source>
        <strain evidence="2">DSM 15272</strain>
    </source>
</reference>
<comment type="caution">
    <text evidence="2">The sequence shown here is derived from an EMBL/GenBank/DDBJ whole genome shotgun (WGS) entry which is preliminary data.</text>
</comment>
<dbReference type="AlphaFoldDB" id="E2SEP6"/>
<gene>
    <name evidence="2" type="ORF">HMPREF0063_12505</name>
</gene>
<dbReference type="HOGENOM" id="CLU_3195140_0_0_11"/>
<protein>
    <submittedName>
        <fullName evidence="2">Uncharacterized protein</fullName>
    </submittedName>
</protein>